<organism evidence="6 7">
    <name type="scientific">Rotaria magnacalcarata</name>
    <dbReference type="NCBI Taxonomy" id="392030"/>
    <lineage>
        <taxon>Eukaryota</taxon>
        <taxon>Metazoa</taxon>
        <taxon>Spiralia</taxon>
        <taxon>Gnathifera</taxon>
        <taxon>Rotifera</taxon>
        <taxon>Eurotatoria</taxon>
        <taxon>Bdelloidea</taxon>
        <taxon>Philodinida</taxon>
        <taxon>Philodinidae</taxon>
        <taxon>Rotaria</taxon>
    </lineage>
</organism>
<sequence>MPRYERLKCVACDGYVDLNRKQLVGVGLWKLFLSARSLKQVNSDDTGCTDCRMKYLNWLKKVGGDFDHYAEHSGSSVHNTGYIDKQMDTDVGIIEQRVEINAQTEIKSNTETIMIPIERCTKSHRECIVCGLRDGSLKVLSKDQRTLVFVKRGILVPAGSRCCSNHLYNQHLDFDSISQIRADQMERFICDANRLQEILNDFRLILVNQKSFDFDNPYSLNDQDYYNVTGLHRDQFDQVVKSIKSMHNSHNRSIRVAVAIFCAKMRLGVSNDVLATMFHMCDKRVISKIIHQTTNALIKDFAPAYIGFAHISRDSVLKSHQTELASALFTDDNQQVVVVMDGTYLFIQKSMYNELQRRTYSTHKHRHLIKPMIVTTTNGYILSVLGPFFGDYRNKDAKIIQHCLLNNEQDILKWLKDDDIIILDRGFRDVVPTMKMLGFQTVMPSFLNGRPQLTTEEANESRLVTANRWVIESINGKIKQWKFFNNIIQNSAIPYIEPRLHIICAFINAFASRATNNTHGGHEIAMQMRERLNRKNDLQQQLIQLNNKNNLVWKKYNGEMCIFPTMNEDDVRNITFGTYQIRMAKSYIQDHLTQSILNDDAMEFLVELCTTREDLVRVRFQSRHSNRKHHVATVQFHVMNEDPIRGYYCTCTSGAREVGCCVHVAAVLWHLGVQRGNIDQNVHPLSAIKLMEAVHDSTQYSRLHDESDDDDDDDVRYTINQDYIDNSDDLHNATENSDTDSDNF</sequence>
<dbReference type="AlphaFoldDB" id="A0A820I7C0"/>
<evidence type="ECO:0000256" key="4">
    <source>
        <dbReference type="SAM" id="MobiDB-lite"/>
    </source>
</evidence>
<dbReference type="InterPro" id="IPR027806">
    <property type="entry name" value="HARBI1_dom"/>
</dbReference>
<gene>
    <name evidence="6" type="ORF">UXM345_LOCUS33656</name>
</gene>
<dbReference type="PROSITE" id="PS50966">
    <property type="entry name" value="ZF_SWIM"/>
    <property type="match status" value="1"/>
</dbReference>
<comment type="caution">
    <text evidence="6">The sequence shown here is derived from an EMBL/GenBank/DDBJ whole genome shotgun (WGS) entry which is preliminary data.</text>
</comment>
<evidence type="ECO:0000259" key="5">
    <source>
        <dbReference type="PROSITE" id="PS50966"/>
    </source>
</evidence>
<accession>A0A820I7C0</accession>
<dbReference type="Proteomes" id="UP000663842">
    <property type="component" value="Unassembled WGS sequence"/>
</dbReference>
<feature type="region of interest" description="Disordered" evidence="4">
    <location>
        <begin position="723"/>
        <end position="744"/>
    </location>
</feature>
<dbReference type="GO" id="GO:0008270">
    <property type="term" value="F:zinc ion binding"/>
    <property type="evidence" value="ECO:0007669"/>
    <property type="project" value="UniProtKB-KW"/>
</dbReference>
<evidence type="ECO:0000313" key="6">
    <source>
        <dbReference type="EMBL" id="CAF4305505.1"/>
    </source>
</evidence>
<comment type="cofactor">
    <cofactor evidence="1">
        <name>a divalent metal cation</name>
        <dbReference type="ChEBI" id="CHEBI:60240"/>
    </cofactor>
</comment>
<dbReference type="InterPro" id="IPR007527">
    <property type="entry name" value="Znf_SWIM"/>
</dbReference>
<feature type="domain" description="SWIM-type" evidence="5">
    <location>
        <begin position="634"/>
        <end position="672"/>
    </location>
</feature>
<dbReference type="EMBL" id="CAJOBF010011399">
    <property type="protein sequence ID" value="CAF4305505.1"/>
    <property type="molecule type" value="Genomic_DNA"/>
</dbReference>
<keyword evidence="3" id="KW-0863">Zinc-finger</keyword>
<evidence type="ECO:0000313" key="7">
    <source>
        <dbReference type="Proteomes" id="UP000663842"/>
    </source>
</evidence>
<reference evidence="6" key="1">
    <citation type="submission" date="2021-02" db="EMBL/GenBank/DDBJ databases">
        <authorList>
            <person name="Nowell W R."/>
        </authorList>
    </citation>
    <scope>NUCLEOTIDE SEQUENCE</scope>
</reference>
<keyword evidence="3" id="KW-0862">Zinc</keyword>
<dbReference type="PANTHER" id="PTHR23080">
    <property type="entry name" value="THAP DOMAIN PROTEIN"/>
    <property type="match status" value="1"/>
</dbReference>
<evidence type="ECO:0000256" key="3">
    <source>
        <dbReference type="PROSITE-ProRule" id="PRU00325"/>
    </source>
</evidence>
<protein>
    <recommendedName>
        <fullName evidence="5">SWIM-type domain-containing protein</fullName>
    </recommendedName>
</protein>
<proteinExistence type="predicted"/>
<name>A0A820I7C0_9BILA</name>
<evidence type="ECO:0000256" key="1">
    <source>
        <dbReference type="ARBA" id="ARBA00001968"/>
    </source>
</evidence>
<dbReference type="Pfam" id="PF13359">
    <property type="entry name" value="DDE_Tnp_4"/>
    <property type="match status" value="1"/>
</dbReference>
<evidence type="ECO:0000256" key="2">
    <source>
        <dbReference type="ARBA" id="ARBA00022723"/>
    </source>
</evidence>
<keyword evidence="2" id="KW-0479">Metal-binding</keyword>